<dbReference type="GeneID" id="67908939"/>
<dbReference type="EMBL" id="JAUJSQ010000006">
    <property type="protein sequence ID" value="MDN7933033.1"/>
    <property type="molecule type" value="Genomic_DNA"/>
</dbReference>
<gene>
    <name evidence="1" type="ORF">QZM52_17235</name>
</gene>
<accession>A0ABT8PEY6</accession>
<evidence type="ECO:0000313" key="1">
    <source>
        <dbReference type="EMBL" id="MDN7933033.1"/>
    </source>
</evidence>
<name>A0ABT8PEY6_9BURK</name>
<comment type="caution">
    <text evidence="1">The sequence shown here is derived from an EMBL/GenBank/DDBJ whole genome shotgun (WGS) entry which is preliminary data.</text>
</comment>
<keyword evidence="2" id="KW-1185">Reference proteome</keyword>
<evidence type="ECO:0000313" key="2">
    <source>
        <dbReference type="Proteomes" id="UP001171606"/>
    </source>
</evidence>
<sequence length="56" mass="5810">MTARGVDAAAADRTASTTLPHKLTADAKQVRAGTLSHAVGLDGREAHAERLRAFAP</sequence>
<dbReference type="RefSeq" id="WP_157126787.1">
    <property type="nucleotide sequence ID" value="NZ_CP013402.1"/>
</dbReference>
<dbReference type="Proteomes" id="UP001171606">
    <property type="component" value="Unassembled WGS sequence"/>
</dbReference>
<organism evidence="1 2">
    <name type="scientific">Burkholderia metallica</name>
    <dbReference type="NCBI Taxonomy" id="488729"/>
    <lineage>
        <taxon>Bacteria</taxon>
        <taxon>Pseudomonadati</taxon>
        <taxon>Pseudomonadota</taxon>
        <taxon>Betaproteobacteria</taxon>
        <taxon>Burkholderiales</taxon>
        <taxon>Burkholderiaceae</taxon>
        <taxon>Burkholderia</taxon>
        <taxon>Burkholderia cepacia complex</taxon>
    </lineage>
</organism>
<protein>
    <submittedName>
        <fullName evidence="1">Uncharacterized protein</fullName>
    </submittedName>
</protein>
<proteinExistence type="predicted"/>
<reference evidence="1" key="1">
    <citation type="submission" date="2023-07" db="EMBL/GenBank/DDBJ databases">
        <title>A collection of bacterial strains from the Burkholderia cepacia Research Laboratory and Repository.</title>
        <authorList>
            <person name="Lipuma J."/>
            <person name="Spilker T."/>
            <person name="Caverly L."/>
        </authorList>
    </citation>
    <scope>NUCLEOTIDE SEQUENCE</scope>
    <source>
        <strain evidence="1">AU42020</strain>
    </source>
</reference>